<evidence type="ECO:0000256" key="1">
    <source>
        <dbReference type="SAM" id="Coils"/>
    </source>
</evidence>
<keyword evidence="1" id="KW-0175">Coiled coil</keyword>
<feature type="compositionally biased region" description="Polar residues" evidence="2">
    <location>
        <begin position="337"/>
        <end position="348"/>
    </location>
</feature>
<evidence type="ECO:0000313" key="4">
    <source>
        <dbReference type="Proteomes" id="UP001318860"/>
    </source>
</evidence>
<dbReference type="PANTHER" id="PTHR35507:SF1">
    <property type="entry name" value="TMF_TATA_BD DOMAIN-CONTAINING PROTEIN"/>
    <property type="match status" value="1"/>
</dbReference>
<dbReference type="PANTHER" id="PTHR35507">
    <property type="entry name" value="OS09G0488600 PROTEIN"/>
    <property type="match status" value="1"/>
</dbReference>
<feature type="compositionally biased region" description="Basic and acidic residues" evidence="2">
    <location>
        <begin position="436"/>
        <end position="447"/>
    </location>
</feature>
<feature type="coiled-coil region" evidence="1">
    <location>
        <begin position="296"/>
        <end position="323"/>
    </location>
</feature>
<sequence>MWRLRAFTTAPKGSLKRHHSAHRDFDKKTLSLVAVTKSTGSARFTPALVYLTPFASSVSPSPRRLSSCFTQPSEPVRAKRQLAWMSLQGRLVGADEASSAKTIDRNGAFSAKEVVAWELFTPIQRVLTVGVVAAAAVNSTKNKQISKLQKSVELRDQVLLSMQQKLDNLCEQLNYFKDQPEVLTHSDVFITKRMECGCKLCQHHNPPPNASLFNISAKGLNGDEVVKYEVEPDERRMSDLSDWAPSVTSSVDVQLDSLAIEHDITTLRKECEQKDDMIIELSTFLQSSEVLGSKRIAELEDIIRRKNMIINKLRKDIITLEQKPLPLMADNVLYDMDSTTDPSASESDSSPRKGTQGPALERQEISVQITEKASKGDIKCGQVKSFNFNEQNHSPRSISPLKENTLNQTLNSVPSLKPKRATYASGENRSRRASAKSKEVAVNKRWV</sequence>
<comment type="caution">
    <text evidence="3">The sequence shown here is derived from an EMBL/GenBank/DDBJ whole genome shotgun (WGS) entry which is preliminary data.</text>
</comment>
<name>A0ABR0XYQ0_REHGL</name>
<feature type="region of interest" description="Disordered" evidence="2">
    <location>
        <begin position="336"/>
        <end position="362"/>
    </location>
</feature>
<evidence type="ECO:0000313" key="3">
    <source>
        <dbReference type="EMBL" id="KAK6164198.1"/>
    </source>
</evidence>
<evidence type="ECO:0000256" key="2">
    <source>
        <dbReference type="SAM" id="MobiDB-lite"/>
    </source>
</evidence>
<protein>
    <submittedName>
        <fullName evidence="3">Uncharacterized protein</fullName>
    </submittedName>
</protein>
<dbReference type="Proteomes" id="UP001318860">
    <property type="component" value="Unassembled WGS sequence"/>
</dbReference>
<proteinExistence type="predicted"/>
<accession>A0ABR0XYQ0</accession>
<feature type="region of interest" description="Disordered" evidence="2">
    <location>
        <begin position="421"/>
        <end position="447"/>
    </location>
</feature>
<keyword evidence="4" id="KW-1185">Reference proteome</keyword>
<organism evidence="3 4">
    <name type="scientific">Rehmannia glutinosa</name>
    <name type="common">Chinese foxglove</name>
    <dbReference type="NCBI Taxonomy" id="99300"/>
    <lineage>
        <taxon>Eukaryota</taxon>
        <taxon>Viridiplantae</taxon>
        <taxon>Streptophyta</taxon>
        <taxon>Embryophyta</taxon>
        <taxon>Tracheophyta</taxon>
        <taxon>Spermatophyta</taxon>
        <taxon>Magnoliopsida</taxon>
        <taxon>eudicotyledons</taxon>
        <taxon>Gunneridae</taxon>
        <taxon>Pentapetalae</taxon>
        <taxon>asterids</taxon>
        <taxon>lamiids</taxon>
        <taxon>Lamiales</taxon>
        <taxon>Orobanchaceae</taxon>
        <taxon>Rehmannieae</taxon>
        <taxon>Rehmannia</taxon>
    </lineage>
</organism>
<gene>
    <name evidence="3" type="ORF">DH2020_001062</name>
</gene>
<reference evidence="3 4" key="1">
    <citation type="journal article" date="2021" name="Comput. Struct. Biotechnol. J.">
        <title>De novo genome assembly of the potent medicinal plant Rehmannia glutinosa using nanopore technology.</title>
        <authorList>
            <person name="Ma L."/>
            <person name="Dong C."/>
            <person name="Song C."/>
            <person name="Wang X."/>
            <person name="Zheng X."/>
            <person name="Niu Y."/>
            <person name="Chen S."/>
            <person name="Feng W."/>
        </authorList>
    </citation>
    <scope>NUCLEOTIDE SEQUENCE [LARGE SCALE GENOMIC DNA]</scope>
    <source>
        <strain evidence="3">DH-2019</strain>
    </source>
</reference>
<dbReference type="EMBL" id="JABTTQ020000001">
    <property type="protein sequence ID" value="KAK6164198.1"/>
    <property type="molecule type" value="Genomic_DNA"/>
</dbReference>